<dbReference type="SFLD" id="SFLDS00029">
    <property type="entry name" value="Radical_SAM"/>
    <property type="match status" value="1"/>
</dbReference>
<dbReference type="InterPro" id="IPR007197">
    <property type="entry name" value="rSAM"/>
</dbReference>
<dbReference type="CDD" id="cd01335">
    <property type="entry name" value="Radical_SAM"/>
    <property type="match status" value="1"/>
</dbReference>
<keyword evidence="3" id="KW-0949">S-adenosyl-L-methionine</keyword>
<dbReference type="Pfam" id="PF04055">
    <property type="entry name" value="Radical_SAM"/>
    <property type="match status" value="1"/>
</dbReference>
<protein>
    <submittedName>
        <fullName evidence="9">Molybdenum cofactor biosynthesis protein A</fullName>
    </submittedName>
</protein>
<dbReference type="PANTHER" id="PTHR11228">
    <property type="entry name" value="RADICAL SAM DOMAIN PROTEIN"/>
    <property type="match status" value="1"/>
</dbReference>
<dbReference type="Proteomes" id="UP000030652">
    <property type="component" value="Unassembled WGS sequence"/>
</dbReference>
<dbReference type="Gene3D" id="3.20.20.70">
    <property type="entry name" value="Aldolase class I"/>
    <property type="match status" value="1"/>
</dbReference>
<dbReference type="InterPro" id="IPR058240">
    <property type="entry name" value="rSAM_sf"/>
</dbReference>
<evidence type="ECO:0000313" key="10">
    <source>
        <dbReference type="Proteomes" id="UP000030652"/>
    </source>
</evidence>
<sequence>MTSKRRISNNIQMLTSTVKKMAHIPETLPKYIQISLTNYCNLSCTMCIRNYIDVDRRHMPWDDFVEIVDKLEGVEQIALAGMGESLTHPKIFHAVKHCKEKGYKVQLTSNALLLGQNDNIDKIIHSGIDSMSFSVESVSKNYELGHNNSEAASNIENLIKRKNILKSETPKVVIQPILFKEKVNDVYEVIEWAKKIGAQRVNIVRVDLRFVSNMSRPNVDEEKKIFKEFARLRKKLDFRIDCLQDQVFDGLQGFLYKHTKHLFGLDSWCYRFQDFVYIDVNGNVHPCCLDKDQIVGNLLEESLADIWRGKKFNYLRKNQEKFTYCQKCDFIRLKQVA</sequence>
<evidence type="ECO:0000256" key="6">
    <source>
        <dbReference type="ARBA" id="ARBA00023004"/>
    </source>
</evidence>
<keyword evidence="6" id="KW-0408">Iron</keyword>
<dbReference type="CDD" id="cd21109">
    <property type="entry name" value="SPASM"/>
    <property type="match status" value="1"/>
</dbReference>
<dbReference type="InterPro" id="IPR034391">
    <property type="entry name" value="AdoMet-like_SPASM_containing"/>
</dbReference>
<proteinExistence type="predicted"/>
<dbReference type="GO" id="GO:0016491">
    <property type="term" value="F:oxidoreductase activity"/>
    <property type="evidence" value="ECO:0007669"/>
    <property type="project" value="UniProtKB-KW"/>
</dbReference>
<dbReference type="SFLD" id="SFLDG01067">
    <property type="entry name" value="SPASM/twitch_domain_containing"/>
    <property type="match status" value="1"/>
</dbReference>
<keyword evidence="7" id="KW-0411">Iron-sulfur</keyword>
<evidence type="ECO:0000256" key="1">
    <source>
        <dbReference type="ARBA" id="ARBA00001966"/>
    </source>
</evidence>
<evidence type="ECO:0000313" key="9">
    <source>
        <dbReference type="EMBL" id="KHE91498.1"/>
    </source>
</evidence>
<keyword evidence="4" id="KW-0479">Metal-binding</keyword>
<dbReference type="PROSITE" id="PS01305">
    <property type="entry name" value="MOAA_NIFB_PQQE"/>
    <property type="match status" value="1"/>
</dbReference>
<comment type="caution">
    <text evidence="9">The sequence shown here is derived from an EMBL/GenBank/DDBJ whole genome shotgun (WGS) entry which is preliminary data.</text>
</comment>
<dbReference type="PROSITE" id="PS51918">
    <property type="entry name" value="RADICAL_SAM"/>
    <property type="match status" value="1"/>
</dbReference>
<dbReference type="GO" id="GO:0051539">
    <property type="term" value="F:4 iron, 4 sulfur cluster binding"/>
    <property type="evidence" value="ECO:0007669"/>
    <property type="project" value="UniProtKB-KW"/>
</dbReference>
<dbReference type="InterPro" id="IPR050377">
    <property type="entry name" value="Radical_SAM_PqqE_MftC-like"/>
</dbReference>
<dbReference type="InterPro" id="IPR013785">
    <property type="entry name" value="Aldolase_TIM"/>
</dbReference>
<accession>A0A0B0EK33</accession>
<evidence type="ECO:0000256" key="3">
    <source>
        <dbReference type="ARBA" id="ARBA00022691"/>
    </source>
</evidence>
<organism evidence="9 10">
    <name type="scientific">Candidatus Scalindua brodae</name>
    <dbReference type="NCBI Taxonomy" id="237368"/>
    <lineage>
        <taxon>Bacteria</taxon>
        <taxon>Pseudomonadati</taxon>
        <taxon>Planctomycetota</taxon>
        <taxon>Candidatus Brocadiia</taxon>
        <taxon>Candidatus Brocadiales</taxon>
        <taxon>Candidatus Scalinduaceae</taxon>
        <taxon>Candidatus Scalindua</taxon>
    </lineage>
</organism>
<dbReference type="EMBL" id="JRYO01000193">
    <property type="protein sequence ID" value="KHE91498.1"/>
    <property type="molecule type" value="Genomic_DNA"/>
</dbReference>
<feature type="domain" description="Radical SAM core" evidence="8">
    <location>
        <begin position="26"/>
        <end position="245"/>
    </location>
</feature>
<dbReference type="AlphaFoldDB" id="A0A0B0EK33"/>
<keyword evidence="2" id="KW-0004">4Fe-4S</keyword>
<evidence type="ECO:0000256" key="4">
    <source>
        <dbReference type="ARBA" id="ARBA00022723"/>
    </source>
</evidence>
<comment type="cofactor">
    <cofactor evidence="1">
        <name>[4Fe-4S] cluster</name>
        <dbReference type="ChEBI" id="CHEBI:49883"/>
    </cofactor>
</comment>
<name>A0A0B0EK33_9BACT</name>
<evidence type="ECO:0000259" key="8">
    <source>
        <dbReference type="PROSITE" id="PS51918"/>
    </source>
</evidence>
<dbReference type="eggNOG" id="COG0535">
    <property type="taxonomic scope" value="Bacteria"/>
</dbReference>
<evidence type="ECO:0000256" key="2">
    <source>
        <dbReference type="ARBA" id="ARBA00022485"/>
    </source>
</evidence>
<dbReference type="InterPro" id="IPR023885">
    <property type="entry name" value="4Fe4S-binding_SPASM_dom"/>
</dbReference>
<reference evidence="9 10" key="1">
    <citation type="submission" date="2014-10" db="EMBL/GenBank/DDBJ databases">
        <title>Draft genome of anammox bacterium scalindua brodae, obtained using differential coverage binning of sequence data from two enrichment reactors.</title>
        <authorList>
            <person name="Speth D.R."/>
            <person name="Russ L."/>
            <person name="Kartal B."/>
            <person name="Op den Camp H.J."/>
            <person name="Dutilh B.E."/>
            <person name="Jetten M.S."/>
        </authorList>
    </citation>
    <scope>NUCLEOTIDE SEQUENCE [LARGE SCALE GENOMIC DNA]</scope>
    <source>
        <strain evidence="9">RU1</strain>
    </source>
</reference>
<dbReference type="PANTHER" id="PTHR11228:SF7">
    <property type="entry name" value="PQQA PEPTIDE CYCLASE"/>
    <property type="match status" value="1"/>
</dbReference>
<evidence type="ECO:0000256" key="7">
    <source>
        <dbReference type="ARBA" id="ARBA00023014"/>
    </source>
</evidence>
<dbReference type="GO" id="GO:0032324">
    <property type="term" value="P:molybdopterin cofactor biosynthetic process"/>
    <property type="evidence" value="ECO:0007669"/>
    <property type="project" value="UniProtKB-ARBA"/>
</dbReference>
<gene>
    <name evidence="9" type="primary">moeA</name>
    <name evidence="9" type="ORF">SCABRO_02708</name>
</gene>
<keyword evidence="5" id="KW-0560">Oxidoreductase</keyword>
<dbReference type="InterPro" id="IPR000385">
    <property type="entry name" value="MoaA_NifB_PqqE_Fe-S-bd_CS"/>
</dbReference>
<evidence type="ECO:0000256" key="5">
    <source>
        <dbReference type="ARBA" id="ARBA00023002"/>
    </source>
</evidence>
<dbReference type="SMART" id="SM00729">
    <property type="entry name" value="Elp3"/>
    <property type="match status" value="1"/>
</dbReference>
<dbReference type="SUPFAM" id="SSF102114">
    <property type="entry name" value="Radical SAM enzymes"/>
    <property type="match status" value="1"/>
</dbReference>
<dbReference type="GO" id="GO:0046872">
    <property type="term" value="F:metal ion binding"/>
    <property type="evidence" value="ECO:0007669"/>
    <property type="project" value="UniProtKB-KW"/>
</dbReference>
<dbReference type="SFLD" id="SFLDG01387">
    <property type="entry name" value="BtrN-like_SPASM_domain_contain"/>
    <property type="match status" value="1"/>
</dbReference>
<dbReference type="InterPro" id="IPR006638">
    <property type="entry name" value="Elp3/MiaA/NifB-like_rSAM"/>
</dbReference>
<dbReference type="Pfam" id="PF13186">
    <property type="entry name" value="SPASM"/>
    <property type="match status" value="1"/>
</dbReference>